<accession>A0A6C6XYQ0</accession>
<evidence type="ECO:0000313" key="2">
    <source>
        <dbReference type="Proteomes" id="UP000464207"/>
    </source>
</evidence>
<proteinExistence type="predicted"/>
<sequence length="53" mass="6189">MTWILFVIITSYNSAAIESREFHGESRCQAAREQVILHMSDNDKEVEVFCVRK</sequence>
<evidence type="ECO:0000313" key="1">
    <source>
        <dbReference type="EMBL" id="QHR70483.1"/>
    </source>
</evidence>
<gene>
    <name evidence="1" type="ORF">egaa_73</name>
</gene>
<organism evidence="1 2">
    <name type="scientific">Escherichia phage egaa</name>
    <dbReference type="NCBI Taxonomy" id="2696393"/>
    <lineage>
        <taxon>Viruses</taxon>
        <taxon>Duplodnaviria</taxon>
        <taxon>Heunggongvirae</taxon>
        <taxon>Uroviricota</taxon>
        <taxon>Caudoviricetes</taxon>
        <taxon>Drexlerviridae</taxon>
        <taxon>Tempevirinae</taxon>
        <taxon>Hanrivervirus</taxon>
        <taxon>Hanrivervirus egaa</taxon>
    </lineage>
</organism>
<reference evidence="2" key="1">
    <citation type="submission" date="2019-12" db="EMBL/GenBank/DDBJ databases">
        <authorList>
            <person name="Olsen N.S."/>
            <person name="Junco L.M.F."/>
            <person name="Kot W."/>
            <person name="Hansen L.H."/>
        </authorList>
    </citation>
    <scope>NUCLEOTIDE SEQUENCE [LARGE SCALE GENOMIC DNA]</scope>
</reference>
<keyword evidence="2" id="KW-1185">Reference proteome</keyword>
<protein>
    <submittedName>
        <fullName evidence="1">Uncharacterized protein</fullName>
    </submittedName>
</protein>
<dbReference type="Proteomes" id="UP000464207">
    <property type="component" value="Segment"/>
</dbReference>
<dbReference type="EMBL" id="MN850607">
    <property type="protein sequence ID" value="QHR70483.1"/>
    <property type="molecule type" value="Genomic_DNA"/>
</dbReference>
<name>A0A6C6XYQ0_9CAUD</name>